<dbReference type="OrthoDB" id="428070at2759"/>
<evidence type="ECO:0000256" key="1">
    <source>
        <dbReference type="SAM" id="MobiDB-lite"/>
    </source>
</evidence>
<gene>
    <name evidence="2" type="ORF">AK812_SmicGene21536</name>
</gene>
<sequence>MDKRLRCGAAAPYSAASETMVIKPNVVLSPDDRATQKWSGRAAPAPVYAESATSSRSGVSQACKGPFSDPDGPYPGCNEQFDRFRAFSDVQSEHAAGPPVPAPVPGPTQEKSLMEVVDAYERDGLARFGHLTVDAQKLLILAKFVTDMDCANYMPSNMQKLTVCMLLEGRHWRAHQRQVFHYEDGAWVMASTLSIQAWDLLLALEGLFIQLALSLEEQDVQVAWSWSEAGVYLTEILGDMEGAHRSVLQTMKDVAKNNSDHVRMKTSNKARHARWTRRVADMLAKFRKELELESTAKTLTKLFLVTWDSPMPVSRGVCFRDVFLDERWTVAAKSPDANCYLKVTYNFFWENHVSDFPDMNPQAVRERLRIFIESVYYQSPHLFQMKLYFMQAAFLKKCTGKIIFQIGGGGDGKGMEAVLDRALFGDVASATLDCGVFLDRVEFRKSAELAWNKANIRIQEMESRGRFVADVWKRFVVDEEIDCRVNFGFTSKRRFGAAMKVQELNFENIPIIEETQERNKSLEHLRRRVVAFIMGKATFTADESKVDHSKGIYKLIPQDELTRFLAHPMTAAIYLRDWCIPFFRENTEQDIMSMIHDLGQVHSELVRDTDWLATCLAGSHAPPPGISSAEVDRDSGLRRLNKGKRTKLAHFVDALDAATCKLFQQVDVSCFHKLLVDWNKLVNIMNDLGGVSVFGSWASWGCPFALMHSQDKWDGSAFEQKRLSMIQHRSAGNDGNMGRLSVCRITERLDIRNLEFYAAAGTDRRQALLQVYLRRVRASSGDEFPAAIDVEYYKLPHYGRLMARGVAGQKLTKEARFAAFSTICVELDAPCCHPRLLHHKLQTCGLLDNDQFPMLMSFVANFAAWRQAIARYADVGPDEAKVEIIRIFYGGRPSLELPFLLKLAAEVQKAATMLMRQTLATPWQQLYGDRRNPEFSRLSAMLSYEENELLNSVRNVVGDRLNVMLYDGAYVHCPDLESEILVVEACRLCTDTLVPMKIKTWPRSTWTGTFMRYALRRDQLQWKSSQEVVTSYGCCLLNAIASMERDCDLSGLRDHTGPMSAKDFNDAMIFSSQRPTYSNYRLTHADIGDVSAWVGSGEQWLCHQQLDQDVGHWIAVVFDDEERVTIYDSTAGPRRLWILPEDFEVLRSEQQNLTWFQFAVAIHDDEPEDAVAYNLLGSVGNSTRSEENIQRIVSPCSTCLSCGASLCERKPALDAFVYGMSGLRRVYHVHMRCTSKSCRSQHYYNFRLVGGQKMNSMIFSDAKYIFITATTGFDVDFLCYHDALQFRGYLSIRAIAWAQKGFIWPEDHDHARFRLDYSHARLLCTVMQECESMWGVLPRRTRLSRHMSIVIDDPLSSRLLQEYDTWWHEQAIPDMLTQTVSTVAMDGHEKIATRCYDAPPSRGGRPRKDGHIKLSHNGWFMITDPDTGIILAVSEMREPENNDLALRTLCRATAVHTRIDCVVYDRACSLLSSAQRMEDLNQIRYWAVDKFHAKGHCDSCKCSPYNHPRLSRRLSNVNTSISEQIFSWFRGYANTMNTMNARTHRFYVLVYSKRHNELVIQNEAFHLNPHSAHKKTMKKAKVHARPASSAYDCKKPAGKVMKIMKKPSSRSK</sequence>
<dbReference type="Pfam" id="PF18758">
    <property type="entry name" value="KDZ"/>
    <property type="match status" value="1"/>
</dbReference>
<evidence type="ECO:0000313" key="2">
    <source>
        <dbReference type="EMBL" id="OLP96252.1"/>
    </source>
</evidence>
<organism evidence="2 3">
    <name type="scientific">Symbiodinium microadriaticum</name>
    <name type="common">Dinoflagellate</name>
    <name type="synonym">Zooxanthella microadriatica</name>
    <dbReference type="NCBI Taxonomy" id="2951"/>
    <lineage>
        <taxon>Eukaryota</taxon>
        <taxon>Sar</taxon>
        <taxon>Alveolata</taxon>
        <taxon>Dinophyceae</taxon>
        <taxon>Suessiales</taxon>
        <taxon>Symbiodiniaceae</taxon>
        <taxon>Symbiodinium</taxon>
    </lineage>
</organism>
<feature type="compositionally biased region" description="Polar residues" evidence="1">
    <location>
        <begin position="51"/>
        <end position="60"/>
    </location>
</feature>
<protein>
    <submittedName>
        <fullName evidence="2">Uncharacterized protein</fullName>
    </submittedName>
</protein>
<dbReference type="Proteomes" id="UP000186817">
    <property type="component" value="Unassembled WGS sequence"/>
</dbReference>
<keyword evidence="3" id="KW-1185">Reference proteome</keyword>
<proteinExistence type="predicted"/>
<dbReference type="InterPro" id="IPR040521">
    <property type="entry name" value="KDZ"/>
</dbReference>
<evidence type="ECO:0000313" key="3">
    <source>
        <dbReference type="Proteomes" id="UP000186817"/>
    </source>
</evidence>
<comment type="caution">
    <text evidence="2">The sequence shown here is derived from an EMBL/GenBank/DDBJ whole genome shotgun (WGS) entry which is preliminary data.</text>
</comment>
<name>A0A1Q9DM52_SYMMI</name>
<accession>A0A1Q9DM52</accession>
<dbReference type="EMBL" id="LSRX01000474">
    <property type="protein sequence ID" value="OLP96252.1"/>
    <property type="molecule type" value="Genomic_DNA"/>
</dbReference>
<feature type="region of interest" description="Disordered" evidence="1">
    <location>
        <begin position="37"/>
        <end position="67"/>
    </location>
</feature>
<reference evidence="2 3" key="1">
    <citation type="submission" date="2016-02" db="EMBL/GenBank/DDBJ databases">
        <title>Genome analysis of coral dinoflagellate symbionts highlights evolutionary adaptations to a symbiotic lifestyle.</title>
        <authorList>
            <person name="Aranda M."/>
            <person name="Li Y."/>
            <person name="Liew Y.J."/>
            <person name="Baumgarten S."/>
            <person name="Simakov O."/>
            <person name="Wilson M."/>
            <person name="Piel J."/>
            <person name="Ashoor H."/>
            <person name="Bougouffa S."/>
            <person name="Bajic V.B."/>
            <person name="Ryu T."/>
            <person name="Ravasi T."/>
            <person name="Bayer T."/>
            <person name="Micklem G."/>
            <person name="Kim H."/>
            <person name="Bhak J."/>
            <person name="Lajeunesse T.C."/>
            <person name="Voolstra C.R."/>
        </authorList>
    </citation>
    <scope>NUCLEOTIDE SEQUENCE [LARGE SCALE GENOMIC DNA]</scope>
    <source>
        <strain evidence="2 3">CCMP2467</strain>
    </source>
</reference>